<evidence type="ECO:0000313" key="2">
    <source>
        <dbReference type="Proteomes" id="UP001526246"/>
    </source>
</evidence>
<evidence type="ECO:0008006" key="3">
    <source>
        <dbReference type="Google" id="ProtNLM"/>
    </source>
</evidence>
<protein>
    <recommendedName>
        <fullName evidence="3">Cell division protein FtsK</fullName>
    </recommendedName>
</protein>
<organism evidence="1 2">
    <name type="scientific">Sphingomonas arvum</name>
    <dbReference type="NCBI Taxonomy" id="2992113"/>
    <lineage>
        <taxon>Bacteria</taxon>
        <taxon>Pseudomonadati</taxon>
        <taxon>Pseudomonadota</taxon>
        <taxon>Alphaproteobacteria</taxon>
        <taxon>Sphingomonadales</taxon>
        <taxon>Sphingomonadaceae</taxon>
        <taxon>Sphingomonas</taxon>
    </lineage>
</organism>
<name>A0ABT3JBY1_9SPHN</name>
<sequence>MLVYGDHAELVDPRARLAEIAADLATGELAHDRLTRTFVDLAGVTQGVADADFEASGEDRVRPAELLLLQQLTRLAGALLGSWEGQPARPLPPVQQSDDLPDRVAVKLPEGYAFYALRPEAYALAARQLHLTAPPRIIGLRSIGTGLACMAAAALNAPPPFTVRPTGDPFARELRLADEFAAALLDGDPHFVVVDEGPGMSGSSFGAVAEWLEDRGVAPDRIAFLPGHSNPLGTQASKRHRRRWTTAQRPVVQLDEPRWSDVARFTGPIRGTADLSAGRWRPLWSAAQADWPAIDPMWERRKFLVHADDGAWLVKFAGLGRIGDRRLDLALRLEDAGFGSEVAGLTGGWLVSRWEDASPTRPSVGELIAYLRWRRGLAAPQPGASLATLVTMVHRNLPALADWSPDLTGLAPHPVCTDGRMAAHEWLRLPSGQLRKADAVDHHQAHDLIGCQDIAWDVAGAILELDLSASDADRLAAALDCNPALLAFTLVAHAAFRVGAHRLSASTLDHWPDEQRRNLLAAERMERRLAAVDAIQHPGHVH</sequence>
<keyword evidence="2" id="KW-1185">Reference proteome</keyword>
<dbReference type="Proteomes" id="UP001526246">
    <property type="component" value="Unassembled WGS sequence"/>
</dbReference>
<dbReference type="RefSeq" id="WP_264880407.1">
    <property type="nucleotide sequence ID" value="NZ_JAPDOB010000001.1"/>
</dbReference>
<reference evidence="1 2" key="1">
    <citation type="submission" date="2022-10" db="EMBL/GenBank/DDBJ databases">
        <title>Sphingomonas sp.</title>
        <authorList>
            <person name="Jin C."/>
        </authorList>
    </citation>
    <scope>NUCLEOTIDE SEQUENCE [LARGE SCALE GENOMIC DNA]</scope>
    <source>
        <strain evidence="1 2">BN140010</strain>
    </source>
</reference>
<comment type="caution">
    <text evidence="1">The sequence shown here is derived from an EMBL/GenBank/DDBJ whole genome shotgun (WGS) entry which is preliminary data.</text>
</comment>
<dbReference type="EMBL" id="JAPDOB010000001">
    <property type="protein sequence ID" value="MCW3796578.1"/>
    <property type="molecule type" value="Genomic_DNA"/>
</dbReference>
<accession>A0ABT3JBY1</accession>
<gene>
    <name evidence="1" type="ORF">OMW55_01980</name>
</gene>
<evidence type="ECO:0000313" key="1">
    <source>
        <dbReference type="EMBL" id="MCW3796578.1"/>
    </source>
</evidence>
<proteinExistence type="predicted"/>